<protein>
    <submittedName>
        <fullName evidence="4">Uncharacterized protein At2g29880-like isoform X1</fullName>
    </submittedName>
</protein>
<evidence type="ECO:0000259" key="2">
    <source>
        <dbReference type="Pfam" id="PF12776"/>
    </source>
</evidence>
<evidence type="ECO:0000313" key="4">
    <source>
        <dbReference type="RefSeq" id="XP_027364016.1"/>
    </source>
</evidence>
<feature type="region of interest" description="Disordered" evidence="1">
    <location>
        <begin position="386"/>
        <end position="418"/>
    </location>
</feature>
<dbReference type="KEGG" id="aprc:113871247"/>
<dbReference type="GeneID" id="113871247"/>
<dbReference type="Pfam" id="PF12776">
    <property type="entry name" value="Myb_DNA-bind_3"/>
    <property type="match status" value="2"/>
</dbReference>
<dbReference type="AlphaFoldDB" id="A0A8B8M5S6"/>
<proteinExistence type="predicted"/>
<reference evidence="3" key="1">
    <citation type="journal article" date="2019" name="Toxins">
        <title>Detection of Abrin-Like and Prepropulchellin-Like Toxin Genes and Transcripts Using Whole Genome Sequencing and Full-Length Transcript Sequencing of Abrus precatorius.</title>
        <authorList>
            <person name="Hovde B.T."/>
            <person name="Daligault H.E."/>
            <person name="Hanschen E.R."/>
            <person name="Kunde Y.A."/>
            <person name="Johnson M.B."/>
            <person name="Starkenburg S.R."/>
            <person name="Johnson S.L."/>
        </authorList>
    </citation>
    <scope>NUCLEOTIDE SEQUENCE [LARGE SCALE GENOMIC DNA]</scope>
</reference>
<dbReference type="PANTHER" id="PTHR46929">
    <property type="entry name" value="EXPRESSED PROTEIN"/>
    <property type="match status" value="1"/>
</dbReference>
<gene>
    <name evidence="4" type="primary">LOC113871247</name>
</gene>
<dbReference type="InterPro" id="IPR024752">
    <property type="entry name" value="Myb/SANT-like_dom"/>
</dbReference>
<name>A0A8B8M5S6_ABRPR</name>
<dbReference type="Proteomes" id="UP000694853">
    <property type="component" value="Unplaced"/>
</dbReference>
<dbReference type="PANTHER" id="PTHR46929:SF33">
    <property type="entry name" value="L10-INTERACTING MYB DOMAIN-CONTAINING PROTEIN-LIKE ISOFORM X1"/>
    <property type="match status" value="1"/>
</dbReference>
<sequence>MGDDLSVSLDTLRANWTPSQDQYFLELLRSYVHKRNKTGKVFSRKAWADMIEQFNTKFGFKYDLDVLKNRHKRFRKQYNDIKMIVSQKGFQWDELLNMIIADDKKWDECIKVHTVIKYFKSINEYLLCFAISVLFFMQVYPDAQAFKTRGVPYYNDLCIIFGHAVADGRYSLSCFDVDFENEEIASKELDDPCTTSKGVDDQNPLAVSNQSKIDWSPMMDHFFVELLLDQLCKGNKTGRSFKKKAWLDMTESFNDRFGRNYSKVVLKNRFNVLRRHYCSINVLLGKEGFSWDKTQHKVLADDQVWQKCIRVHHNFRLYRIKSMPFYSGMCIICRNEATVGCNSNLEKGSSGGNNTVPDTQLLPKADKGAFHIGGENNFARETQPLANADNEASLHVGKNVSGSRKRHQPKMPTTFNESKKTINHNEGMAVALKHMAVAVTTLNKKAKKEDTFSVDYVISELQAIPDMDDDLILDACDFLEDERRARIFLALDASLRKKWLLRKLRS</sequence>
<dbReference type="RefSeq" id="XP_027364016.1">
    <property type="nucleotide sequence ID" value="XM_027508215.1"/>
</dbReference>
<reference evidence="4" key="2">
    <citation type="submission" date="2025-08" db="UniProtKB">
        <authorList>
            <consortium name="RefSeq"/>
        </authorList>
    </citation>
    <scope>IDENTIFICATION</scope>
    <source>
        <tissue evidence="4">Young leaves</tissue>
    </source>
</reference>
<keyword evidence="3" id="KW-1185">Reference proteome</keyword>
<organism evidence="3 4">
    <name type="scientific">Abrus precatorius</name>
    <name type="common">Indian licorice</name>
    <name type="synonym">Glycine abrus</name>
    <dbReference type="NCBI Taxonomy" id="3816"/>
    <lineage>
        <taxon>Eukaryota</taxon>
        <taxon>Viridiplantae</taxon>
        <taxon>Streptophyta</taxon>
        <taxon>Embryophyta</taxon>
        <taxon>Tracheophyta</taxon>
        <taxon>Spermatophyta</taxon>
        <taxon>Magnoliopsida</taxon>
        <taxon>eudicotyledons</taxon>
        <taxon>Gunneridae</taxon>
        <taxon>Pentapetalae</taxon>
        <taxon>rosids</taxon>
        <taxon>fabids</taxon>
        <taxon>Fabales</taxon>
        <taxon>Fabaceae</taxon>
        <taxon>Papilionoideae</taxon>
        <taxon>50 kb inversion clade</taxon>
        <taxon>NPAAA clade</taxon>
        <taxon>indigoferoid/millettioid clade</taxon>
        <taxon>Abreae</taxon>
        <taxon>Abrus</taxon>
    </lineage>
</organism>
<feature type="domain" description="Myb/SANT-like" evidence="2">
    <location>
        <begin position="215"/>
        <end position="307"/>
    </location>
</feature>
<evidence type="ECO:0000256" key="1">
    <source>
        <dbReference type="SAM" id="MobiDB-lite"/>
    </source>
</evidence>
<evidence type="ECO:0000313" key="3">
    <source>
        <dbReference type="Proteomes" id="UP000694853"/>
    </source>
</evidence>
<feature type="domain" description="Myb/SANT-like" evidence="2">
    <location>
        <begin position="15"/>
        <end position="108"/>
    </location>
</feature>
<accession>A0A8B8M5S6</accession>
<dbReference type="OrthoDB" id="1848055at2759"/>